<keyword evidence="2" id="KW-1185">Reference proteome</keyword>
<proteinExistence type="predicted"/>
<sequence>MGCSRITSLSCPRPFDQKQYLVEVRNVSYFNLIDKYADKYAAFPNISDIDRYREICLLNCSCGVLFFRYNNNVLDGYCYIPSTIETIREGPIPNHSFASATFVKVQIPYKVANGQVEGTVPDNSPPASRRNLKAIIAGSCVGALLIFVVIIVTCFVMLCPSCSEDEDCMKQVPGSLVSMQSESRKQLLQVLRERAEYQLLDMVENMDEGVKKYHPKEVVRMIRIGAWCLQIDQSRRSSMSIVVKVLE</sequence>
<evidence type="ECO:0000313" key="1">
    <source>
        <dbReference type="EMBL" id="KAI8008874.1"/>
    </source>
</evidence>
<reference evidence="1 2" key="1">
    <citation type="journal article" date="2022" name="Plant J.">
        <title>Chromosome-level genome of Camellia lanceoleosa provides a valuable resource for understanding genome evolution and self-incompatibility.</title>
        <authorList>
            <person name="Gong W."/>
            <person name="Xiao S."/>
            <person name="Wang L."/>
            <person name="Liao Z."/>
            <person name="Chang Y."/>
            <person name="Mo W."/>
            <person name="Hu G."/>
            <person name="Li W."/>
            <person name="Zhao G."/>
            <person name="Zhu H."/>
            <person name="Hu X."/>
            <person name="Ji K."/>
            <person name="Xiang X."/>
            <person name="Song Q."/>
            <person name="Yuan D."/>
            <person name="Jin S."/>
            <person name="Zhang L."/>
        </authorList>
    </citation>
    <scope>NUCLEOTIDE SEQUENCE [LARGE SCALE GENOMIC DNA]</scope>
    <source>
        <strain evidence="1">SQ_2022a</strain>
    </source>
</reference>
<dbReference type="EMBL" id="CM045764">
    <property type="protein sequence ID" value="KAI8008874.1"/>
    <property type="molecule type" value="Genomic_DNA"/>
</dbReference>
<dbReference type="Proteomes" id="UP001060215">
    <property type="component" value="Chromosome 7"/>
</dbReference>
<comment type="caution">
    <text evidence="1">The sequence shown here is derived from an EMBL/GenBank/DDBJ whole genome shotgun (WGS) entry which is preliminary data.</text>
</comment>
<protein>
    <submittedName>
        <fullName evidence="1">Uncharacterized protein</fullName>
    </submittedName>
</protein>
<name>A0ACC0H771_9ERIC</name>
<accession>A0ACC0H771</accession>
<evidence type="ECO:0000313" key="2">
    <source>
        <dbReference type="Proteomes" id="UP001060215"/>
    </source>
</evidence>
<gene>
    <name evidence="1" type="ORF">LOK49_LG07G01996</name>
</gene>
<organism evidence="1 2">
    <name type="scientific">Camellia lanceoleosa</name>
    <dbReference type="NCBI Taxonomy" id="1840588"/>
    <lineage>
        <taxon>Eukaryota</taxon>
        <taxon>Viridiplantae</taxon>
        <taxon>Streptophyta</taxon>
        <taxon>Embryophyta</taxon>
        <taxon>Tracheophyta</taxon>
        <taxon>Spermatophyta</taxon>
        <taxon>Magnoliopsida</taxon>
        <taxon>eudicotyledons</taxon>
        <taxon>Gunneridae</taxon>
        <taxon>Pentapetalae</taxon>
        <taxon>asterids</taxon>
        <taxon>Ericales</taxon>
        <taxon>Theaceae</taxon>
        <taxon>Camellia</taxon>
    </lineage>
</organism>